<reference evidence="1" key="2">
    <citation type="journal article" date="2015" name="Fish Shellfish Immunol.">
        <title>Early steps in the European eel (Anguilla anguilla)-Vibrio vulnificus interaction in the gills: Role of the RtxA13 toxin.</title>
        <authorList>
            <person name="Callol A."/>
            <person name="Pajuelo D."/>
            <person name="Ebbesson L."/>
            <person name="Teles M."/>
            <person name="MacKenzie S."/>
            <person name="Amaro C."/>
        </authorList>
    </citation>
    <scope>NUCLEOTIDE SEQUENCE</scope>
</reference>
<organism evidence="1">
    <name type="scientific">Anguilla anguilla</name>
    <name type="common">European freshwater eel</name>
    <name type="synonym">Muraena anguilla</name>
    <dbReference type="NCBI Taxonomy" id="7936"/>
    <lineage>
        <taxon>Eukaryota</taxon>
        <taxon>Metazoa</taxon>
        <taxon>Chordata</taxon>
        <taxon>Craniata</taxon>
        <taxon>Vertebrata</taxon>
        <taxon>Euteleostomi</taxon>
        <taxon>Actinopterygii</taxon>
        <taxon>Neopterygii</taxon>
        <taxon>Teleostei</taxon>
        <taxon>Anguilliformes</taxon>
        <taxon>Anguillidae</taxon>
        <taxon>Anguilla</taxon>
    </lineage>
</organism>
<protein>
    <submittedName>
        <fullName evidence="1">Uncharacterized protein</fullName>
    </submittedName>
</protein>
<dbReference type="AlphaFoldDB" id="A0A0E9XLE9"/>
<evidence type="ECO:0000313" key="1">
    <source>
        <dbReference type="EMBL" id="JAI02666.1"/>
    </source>
</evidence>
<accession>A0A0E9XLE9</accession>
<name>A0A0E9XLE9_ANGAN</name>
<dbReference type="EMBL" id="GBXM01005912">
    <property type="protein sequence ID" value="JAI02666.1"/>
    <property type="molecule type" value="Transcribed_RNA"/>
</dbReference>
<reference evidence="1" key="1">
    <citation type="submission" date="2014-11" db="EMBL/GenBank/DDBJ databases">
        <authorList>
            <person name="Amaro Gonzalez C."/>
        </authorList>
    </citation>
    <scope>NUCLEOTIDE SEQUENCE</scope>
</reference>
<proteinExistence type="predicted"/>
<sequence length="69" mass="7951">MPTSWRVFLTCSTVEKRLFFTIECFLLSSSTGFFCGLPGHLLLLRSPVRSCFLTMLHLILTRPMLWPSL</sequence>